<dbReference type="RefSeq" id="WP_229745132.1">
    <property type="nucleotide sequence ID" value="NZ_BMFY01000011.1"/>
</dbReference>
<proteinExistence type="predicted"/>
<evidence type="ECO:0000313" key="2">
    <source>
        <dbReference type="Proteomes" id="UP000616114"/>
    </source>
</evidence>
<reference evidence="1" key="2">
    <citation type="submission" date="2020-09" db="EMBL/GenBank/DDBJ databases">
        <authorList>
            <person name="Sun Q."/>
            <person name="Zhou Y."/>
        </authorList>
    </citation>
    <scope>NUCLEOTIDE SEQUENCE</scope>
    <source>
        <strain evidence="1">CGMCC 1.12785</strain>
    </source>
</reference>
<protein>
    <submittedName>
        <fullName evidence="1">Uncharacterized protein</fullName>
    </submittedName>
</protein>
<dbReference type="AlphaFoldDB" id="A0A8J2TZD7"/>
<dbReference type="Proteomes" id="UP000616114">
    <property type="component" value="Unassembled WGS sequence"/>
</dbReference>
<gene>
    <name evidence="1" type="ORF">GCM10011333_24500</name>
</gene>
<comment type="caution">
    <text evidence="1">The sequence shown here is derived from an EMBL/GenBank/DDBJ whole genome shotgun (WGS) entry which is preliminary data.</text>
</comment>
<dbReference type="EMBL" id="BMFY01000011">
    <property type="protein sequence ID" value="GGA20528.1"/>
    <property type="molecule type" value="Genomic_DNA"/>
</dbReference>
<reference evidence="1" key="1">
    <citation type="journal article" date="2014" name="Int. J. Syst. Evol. Microbiol.">
        <title>Complete genome sequence of Corynebacterium casei LMG S-19264T (=DSM 44701T), isolated from a smear-ripened cheese.</title>
        <authorList>
            <consortium name="US DOE Joint Genome Institute (JGI-PGF)"/>
            <person name="Walter F."/>
            <person name="Albersmeier A."/>
            <person name="Kalinowski J."/>
            <person name="Ruckert C."/>
        </authorList>
    </citation>
    <scope>NUCLEOTIDE SEQUENCE</scope>
    <source>
        <strain evidence="1">CGMCC 1.12785</strain>
    </source>
</reference>
<sequence length="87" mass="10051">MEVIGVAVRVEVAPDLLHWAVERAGWDDETVERRAPRLDERVAGWHRRTRLWRIFVNGAGTKAAQIFTMIHELHLTRSLPELNLEGQ</sequence>
<keyword evidence="2" id="KW-1185">Reference proteome</keyword>
<organism evidence="1 2">
    <name type="scientific">Sediminivirga luteola</name>
    <dbReference type="NCBI Taxonomy" id="1774748"/>
    <lineage>
        <taxon>Bacteria</taxon>
        <taxon>Bacillati</taxon>
        <taxon>Actinomycetota</taxon>
        <taxon>Actinomycetes</taxon>
        <taxon>Micrococcales</taxon>
        <taxon>Brevibacteriaceae</taxon>
        <taxon>Sediminivirga</taxon>
    </lineage>
</organism>
<evidence type="ECO:0000313" key="1">
    <source>
        <dbReference type="EMBL" id="GGA20528.1"/>
    </source>
</evidence>
<accession>A0A8J2TZD7</accession>
<name>A0A8J2TZD7_9MICO</name>